<feature type="compositionally biased region" description="Polar residues" evidence="6">
    <location>
        <begin position="1980"/>
        <end position="1992"/>
    </location>
</feature>
<gene>
    <name evidence="8" type="primary">VIRMA</name>
    <name evidence="8" type="ORF">AVEN_112785_1</name>
</gene>
<feature type="region of interest" description="Disordered" evidence="6">
    <location>
        <begin position="823"/>
        <end position="844"/>
    </location>
</feature>
<evidence type="ECO:0000256" key="2">
    <source>
        <dbReference type="ARBA" id="ARBA00008371"/>
    </source>
</evidence>
<dbReference type="GO" id="GO:0036396">
    <property type="term" value="C:RNA N6-methyladenosine methyltransferase complex"/>
    <property type="evidence" value="ECO:0007669"/>
    <property type="project" value="TreeGrafter"/>
</dbReference>
<evidence type="ECO:0000313" key="8">
    <source>
        <dbReference type="EMBL" id="GBM87358.1"/>
    </source>
</evidence>
<dbReference type="OrthoDB" id="6427812at2759"/>
<keyword evidence="3" id="KW-0507">mRNA processing</keyword>
<feature type="compositionally biased region" description="Polar residues" evidence="6">
    <location>
        <begin position="823"/>
        <end position="838"/>
    </location>
</feature>
<keyword evidence="4" id="KW-0508">mRNA splicing</keyword>
<feature type="region of interest" description="Disordered" evidence="6">
    <location>
        <begin position="266"/>
        <end position="489"/>
    </location>
</feature>
<feature type="region of interest" description="Disordered" evidence="6">
    <location>
        <begin position="129"/>
        <end position="191"/>
    </location>
</feature>
<feature type="domain" description="Virilizer N-terminal" evidence="7">
    <location>
        <begin position="4"/>
        <end position="188"/>
    </location>
</feature>
<evidence type="ECO:0000256" key="1">
    <source>
        <dbReference type="ARBA" id="ARBA00004123"/>
    </source>
</evidence>
<feature type="region of interest" description="Disordered" evidence="6">
    <location>
        <begin position="1872"/>
        <end position="2099"/>
    </location>
</feature>
<feature type="compositionally biased region" description="Polar residues" evidence="6">
    <location>
        <begin position="1914"/>
        <end position="1923"/>
    </location>
</feature>
<feature type="compositionally biased region" description="Basic and acidic residues" evidence="6">
    <location>
        <begin position="380"/>
        <end position="438"/>
    </location>
</feature>
<evidence type="ECO:0000256" key="5">
    <source>
        <dbReference type="ARBA" id="ARBA00023242"/>
    </source>
</evidence>
<feature type="compositionally biased region" description="Polar residues" evidence="6">
    <location>
        <begin position="2033"/>
        <end position="2044"/>
    </location>
</feature>
<comment type="similarity">
    <text evidence="2">Belongs to the vir family.</text>
</comment>
<dbReference type="InterPro" id="IPR031801">
    <property type="entry name" value="VIR_N"/>
</dbReference>
<dbReference type="GO" id="GO:0008380">
    <property type="term" value="P:RNA splicing"/>
    <property type="evidence" value="ECO:0007669"/>
    <property type="project" value="UniProtKB-KW"/>
</dbReference>
<dbReference type="GO" id="GO:0005634">
    <property type="term" value="C:nucleus"/>
    <property type="evidence" value="ECO:0007669"/>
    <property type="project" value="UniProtKB-SubCell"/>
</dbReference>
<feature type="compositionally biased region" description="Basic and acidic residues" evidence="6">
    <location>
        <begin position="334"/>
        <end position="373"/>
    </location>
</feature>
<keyword evidence="9" id="KW-1185">Reference proteome</keyword>
<feature type="compositionally biased region" description="Basic and acidic residues" evidence="6">
    <location>
        <begin position="305"/>
        <end position="324"/>
    </location>
</feature>
<evidence type="ECO:0000256" key="6">
    <source>
        <dbReference type="SAM" id="MobiDB-lite"/>
    </source>
</evidence>
<dbReference type="Pfam" id="PF15912">
    <property type="entry name" value="VIR_N"/>
    <property type="match status" value="1"/>
</dbReference>
<dbReference type="InterPro" id="IPR026736">
    <property type="entry name" value="Virilizer"/>
</dbReference>
<feature type="compositionally biased region" description="Polar residues" evidence="6">
    <location>
        <begin position="1999"/>
        <end position="2019"/>
    </location>
</feature>
<accession>A0A4Y2JD67</accession>
<protein>
    <submittedName>
        <fullName evidence="8">Protein virilizer</fullName>
    </submittedName>
</protein>
<dbReference type="PANTHER" id="PTHR23185:SF0">
    <property type="entry name" value="PROTEIN VIRILIZER HOMOLOG"/>
    <property type="match status" value="1"/>
</dbReference>
<dbReference type="EMBL" id="BGPR01003376">
    <property type="protein sequence ID" value="GBM87358.1"/>
    <property type="molecule type" value="Genomic_DNA"/>
</dbReference>
<name>A0A4Y2JD67_ARAVE</name>
<feature type="compositionally biased region" description="Polar residues" evidence="6">
    <location>
        <begin position="2053"/>
        <end position="2074"/>
    </location>
</feature>
<proteinExistence type="inferred from homology"/>
<evidence type="ECO:0000313" key="9">
    <source>
        <dbReference type="Proteomes" id="UP000499080"/>
    </source>
</evidence>
<feature type="compositionally biased region" description="Basic and acidic residues" evidence="6">
    <location>
        <begin position="1925"/>
        <end position="1938"/>
    </location>
</feature>
<feature type="compositionally biased region" description="Basic and acidic residues" evidence="6">
    <location>
        <begin position="1902"/>
        <end position="1913"/>
    </location>
</feature>
<organism evidence="8 9">
    <name type="scientific">Araneus ventricosus</name>
    <name type="common">Orbweaver spider</name>
    <name type="synonym">Epeira ventricosa</name>
    <dbReference type="NCBI Taxonomy" id="182803"/>
    <lineage>
        <taxon>Eukaryota</taxon>
        <taxon>Metazoa</taxon>
        <taxon>Ecdysozoa</taxon>
        <taxon>Arthropoda</taxon>
        <taxon>Chelicerata</taxon>
        <taxon>Arachnida</taxon>
        <taxon>Araneae</taxon>
        <taxon>Araneomorphae</taxon>
        <taxon>Entelegynae</taxon>
        <taxon>Araneoidea</taxon>
        <taxon>Araneidae</taxon>
        <taxon>Araneus</taxon>
    </lineage>
</organism>
<feature type="compositionally biased region" description="Low complexity" evidence="6">
    <location>
        <begin position="1891"/>
        <end position="1900"/>
    </location>
</feature>
<sequence>MGDDCELLFFDTFSHDTCEELNLDLVQFPRPVYIFEIRIIPLGARVQADFPGGHRLGATNPSSFQLEFFVNDLSKRSASTFERLGSLDYKQNVDIQFPVTNKVPTDGLVLRGWYSAVTLAVYGVITKVSNKERSSPPPPPPPQANARPQGQEHSTTTKEFESPVGDPAISDWDRNSRISEVPPEPPPPPVRASVVEASRFVDVPPLIHQQPDQHVQYTSEIPNVIGGFSEPPPSMVYQECVPVPVPQVTPTSAPYAQYDAHYPKPWAPSEEQYQAPNEQYDHQLYNRPPDGNIYQPPPDASRPMWDPKDHHGTSEVQAHERENYVRPPLLEIPTMHRDKDVLSKDRNRDRPWDRDLHDYKDDDMRSRDNDSKRKDRGRRSRETSWERSSVDSDRYRERDRDRMRDSGSRDRDRDRDRNRDRGSFIDRTTRKDARESKRPTTPPSPRKVRPRTPQTPPDDRIGSGPRTPKDEPLETFDERGGDDNLHHNNFFEPVHRERAIGEHFHNLSEGEIQDGENTEDDGYEEIVSEEEDMSDVEERTIDISEMDYDLSDETWNFMSSFSPYNCEFVAVQHFTDPTLFPFEVAECKSKKEKDCSEEKRAESDKLLEALHYPEDQEHDERWVEVLEGINESTLTSLLTLEDTEKFKAYINILIGWVIEGLDFDLALKQPQTVYKVRHMKAGIRLATLLFETNEEIIGKLLEKDVPKLLVQLFEQPHMVLPVKLLIVRGIDSAIATQPGINYIVQKTSEFKPKSFDDKTEASESQDTTSGRNLKTCYQKLLEFLVSKQLTRVVCALSSLLNKIHLYEVLLELSDSVEKLVQTTQVPDTKSAPSDSSDTVEARAASLEPELETVEAISNSGETAVQVIISSLQEITCTYHNAWKNLAQMKRFLPARCQFEFPKSPYNPYQGLLRTFKQNKLLENVFVLLSSPALSGHPGIVSAVKDLLLELLSSQDGMLFLLSLTDVINGIQRTLLHTVDETREENADENVAQNLGMQIVYHLQALLYVDCLMAYHARGGIKKELDDPDIVSALHHMYTMVFSPIGRPAVINVLISTENLNSLLPFVQMSGAEDFDVKQSKSVCAGYATELIMLVVNYSENVPMLEKFSDALYNLSQQEITPKLHDLGFWMAPTRSISAYNYEAILPLITVLKSHTEGASSLPPELITTLRILQYLTLPQEDTSEKDEKELKYMYAIIQVFSNNGMDDLKNILLNICDTFLKPSHQSPALIGLQGVLVVSIVKPSVFVLKAILAHLISSRGTEFKDLTAVPILLNVYSLMLIIPPSSYSYQLAQTVQAEIIEALLTFTQPFLGSAESEEALNKSLWTEMVQEILKFTKLSPSNFVTGLTVLSELLPLPLPLQTREPLTEDEIVKMINYRKLWSAHLHSLSGTIQEVIVSLAATSCHPLQQLLRRVCVQLADLAAPTALFIVRAVLDALLETLILPPPDQKENLDPVVAGASERAPLLKTPTSTTARILTLVAYLVSHASFKVPLMHVLKGSVKADEKYVDVLPLMLELFNTPSEKSFVIQSHECIVSILQSLCDPDISFITFDSGAPVNEVLSSSLPSKEHMVVICGALVQHIGCHKHSYSSVLPSLRSLVMLTEHDYGYFHVKQGLDQHPGAIYSLFTRFSSSFSKDSSDCLSTLSTTLEFLRLMVNGYEDGAQTGRTLLLSTSELADLLKEDPSAKDKDEKTSESFQPVVELEKLLTEFGNDEEAVESLLESISSLLTLLNSASGKEAKNDKELVEPIMPQPESQSAQFASRSVYIVGDVEEGRLSPAYWLALPGADDADQEQEQVAIDLVALAEKTVAGEFSLRSSLESLCLSTETDGDIKSKKKGIGTIGTKRKYSPLINPALIDVNNKRPFIAPMRGRGFSRATSHSSRANDPFRSRPPNTSRPPSMHVDDFVALESHHSGNNSQAQTKRPQKEGSRGRGRGFERNQAFTSTRGTGGRFFSPPGPYGRRESNRGGNRGAGRISSNTWNNRSNQNSGQKLSPGAGQRNSFGNHRNDYNASFNQQDMRATGQGRRDPYSDMNRNSNVPSLNRFSRGLRTGGMNQQSQGHWQDSRNKSQNQRFITPGTPNRGGGRRDMNARHNRNFTR</sequence>
<evidence type="ECO:0000259" key="7">
    <source>
        <dbReference type="Pfam" id="PF15912"/>
    </source>
</evidence>
<dbReference type="GO" id="GO:0006397">
    <property type="term" value="P:mRNA processing"/>
    <property type="evidence" value="ECO:0007669"/>
    <property type="project" value="UniProtKB-KW"/>
</dbReference>
<comment type="caution">
    <text evidence="8">The sequence shown here is derived from an EMBL/GenBank/DDBJ whole genome shotgun (WGS) entry which is preliminary data.</text>
</comment>
<comment type="subcellular location">
    <subcellularLocation>
        <location evidence="1">Nucleus</location>
    </subcellularLocation>
</comment>
<reference evidence="8 9" key="1">
    <citation type="journal article" date="2019" name="Sci. Rep.">
        <title>Orb-weaving spider Araneus ventricosus genome elucidates the spidroin gene catalogue.</title>
        <authorList>
            <person name="Kono N."/>
            <person name="Nakamura H."/>
            <person name="Ohtoshi R."/>
            <person name="Moran D.A.P."/>
            <person name="Shinohara A."/>
            <person name="Yoshida Y."/>
            <person name="Fujiwara M."/>
            <person name="Mori M."/>
            <person name="Tomita M."/>
            <person name="Arakawa K."/>
        </authorList>
    </citation>
    <scope>NUCLEOTIDE SEQUENCE [LARGE SCALE GENOMIC DNA]</scope>
</reference>
<dbReference type="Proteomes" id="UP000499080">
    <property type="component" value="Unassembled WGS sequence"/>
</dbReference>
<dbReference type="PANTHER" id="PTHR23185">
    <property type="entry name" value="PROTEIN VIRILIZER HOMOLOG"/>
    <property type="match status" value="1"/>
</dbReference>
<evidence type="ECO:0000256" key="4">
    <source>
        <dbReference type="ARBA" id="ARBA00023187"/>
    </source>
</evidence>
<dbReference type="GO" id="GO:0003723">
    <property type="term" value="F:RNA binding"/>
    <property type="evidence" value="ECO:0007669"/>
    <property type="project" value="TreeGrafter"/>
</dbReference>
<keyword evidence="5" id="KW-0539">Nucleus</keyword>
<evidence type="ECO:0000256" key="3">
    <source>
        <dbReference type="ARBA" id="ARBA00022664"/>
    </source>
</evidence>
<feature type="compositionally biased region" description="Basic and acidic residues" evidence="6">
    <location>
        <begin position="457"/>
        <end position="486"/>
    </location>
</feature>